<feature type="non-terminal residue" evidence="2">
    <location>
        <position position="174"/>
    </location>
</feature>
<comment type="caution">
    <text evidence="2">The sequence shown here is derived from an EMBL/GenBank/DDBJ whole genome shotgun (WGS) entry which is preliminary data.</text>
</comment>
<reference evidence="2" key="1">
    <citation type="submission" date="2022-07" db="EMBL/GenBank/DDBJ databases">
        <title>Phylogenomic reconstructions and comparative analyses of Kickxellomycotina fungi.</title>
        <authorList>
            <person name="Reynolds N.K."/>
            <person name="Stajich J.E."/>
            <person name="Barry K."/>
            <person name="Grigoriev I.V."/>
            <person name="Crous P."/>
            <person name="Smith M.E."/>
        </authorList>
    </citation>
    <scope>NUCLEOTIDE SEQUENCE</scope>
    <source>
        <strain evidence="2">RSA 1196</strain>
    </source>
</reference>
<dbReference type="EMBL" id="JANBPY010003408">
    <property type="protein sequence ID" value="KAJ1951823.1"/>
    <property type="molecule type" value="Genomic_DNA"/>
</dbReference>
<dbReference type="InterPro" id="IPR012340">
    <property type="entry name" value="NA-bd_OB-fold"/>
</dbReference>
<dbReference type="PANTHER" id="PTHR12150">
    <property type="entry name" value="CLASS IV SAM-BINDING METHYLTRANSFERASE-RELATED"/>
    <property type="match status" value="1"/>
</dbReference>
<name>A0A9W8E4D7_9FUNG</name>
<organism evidence="2 3">
    <name type="scientific">Dispira parvispora</name>
    <dbReference type="NCBI Taxonomy" id="1520584"/>
    <lineage>
        <taxon>Eukaryota</taxon>
        <taxon>Fungi</taxon>
        <taxon>Fungi incertae sedis</taxon>
        <taxon>Zoopagomycota</taxon>
        <taxon>Kickxellomycotina</taxon>
        <taxon>Dimargaritomycetes</taxon>
        <taxon>Dimargaritales</taxon>
        <taxon>Dimargaritaceae</taxon>
        <taxon>Dispira</taxon>
    </lineage>
</organism>
<dbReference type="InterPro" id="IPR029026">
    <property type="entry name" value="tRNA_m1G_MTases_N"/>
</dbReference>
<comment type="similarity">
    <text evidence="1">Belongs to the class IV-like SAM-binding methyltransferase superfamily.</text>
</comment>
<dbReference type="Gene3D" id="2.40.50.140">
    <property type="entry name" value="Nucleic acid-binding proteins"/>
    <property type="match status" value="1"/>
</dbReference>
<dbReference type="PANTHER" id="PTHR12150:SF13">
    <property type="entry name" value="METHYLTRANSFERASE C9ORF114-RELATED"/>
    <property type="match status" value="1"/>
</dbReference>
<evidence type="ECO:0000313" key="3">
    <source>
        <dbReference type="Proteomes" id="UP001150925"/>
    </source>
</evidence>
<dbReference type="OrthoDB" id="361029at2759"/>
<protein>
    <submittedName>
        <fullName evidence="2">Uncharacterized protein</fullName>
    </submittedName>
</protein>
<dbReference type="Proteomes" id="UP001150925">
    <property type="component" value="Unassembled WGS sequence"/>
</dbReference>
<dbReference type="InterPro" id="IPR029028">
    <property type="entry name" value="Alpha/beta_knot_MTases"/>
</dbReference>
<dbReference type="Pfam" id="PF02598">
    <property type="entry name" value="Methyltrn_RNA_3"/>
    <property type="match status" value="1"/>
</dbReference>
<dbReference type="SUPFAM" id="SSF75217">
    <property type="entry name" value="alpha/beta knot"/>
    <property type="match status" value="1"/>
</dbReference>
<accession>A0A9W8E4D7</accession>
<dbReference type="InterPro" id="IPR003750">
    <property type="entry name" value="Put_MeTrfase-C9orf114-like"/>
</dbReference>
<dbReference type="Gene3D" id="3.40.1280.10">
    <property type="match status" value="1"/>
</dbReference>
<feature type="non-terminal residue" evidence="2">
    <location>
        <position position="1"/>
    </location>
</feature>
<dbReference type="SUPFAM" id="SSF50249">
    <property type="entry name" value="Nucleic acid-binding proteins"/>
    <property type="match status" value="1"/>
</dbReference>
<sequence>ETSLYREGFTVQRKSKARACGYANCGLRKDVQLDRPLQPGLRVTVKMDNPTPQEGKIATGKVVSPKAPREQSGLYWGYQVRLANSISQALHDSPYPDGYDLIIGTSERGETLDHAQRNLPAFNHLLVVFGGVSGLEPAVDADESLTCSGEDAHTLFHHWLNTCPNQGSRTIRTE</sequence>
<proteinExistence type="inferred from homology"/>
<evidence type="ECO:0000313" key="2">
    <source>
        <dbReference type="EMBL" id="KAJ1951823.1"/>
    </source>
</evidence>
<evidence type="ECO:0000256" key="1">
    <source>
        <dbReference type="ARBA" id="ARBA00009841"/>
    </source>
</evidence>
<gene>
    <name evidence="2" type="ORF">IWQ62_006363</name>
</gene>
<keyword evidence="3" id="KW-1185">Reference proteome</keyword>
<dbReference type="AlphaFoldDB" id="A0A9W8E4D7"/>
<dbReference type="CDD" id="cd18086">
    <property type="entry name" value="HsC9orf114-like"/>
    <property type="match status" value="1"/>
</dbReference>